<sequence>MIVWLFSLMSIEMFLLAASCRNWHIIPEEGSIAGGTWITIVFDGLEWSLLYPTNGSQLQISLVNVEIPWLPHVPCDTSPIYEDFSAVRCQTRSLQGDIQEGLYYLEVRSGAQVLNTLSEGSSDNCTFKFSKAQTPIVYQVTPQSGVPGNLIQVHGWIITGRTETFDNSIEFIDSPLTLQAQGGEWITPCSLVDRETGNRYPVEEDLGFGALRCRVEGHYVGSHNVSFSIFNKGKSTVHKDAWLISAKQDLFLYQTYSEILSVFPATGSLGGGTDITITGDFFDFPAQVTVADIPCEIKYISPRKIECTTGPLKQGTKLMSPQPGNRGLLFEAGDVQEGLDLTNTTPGYRWQIVPNASSPFGFWSEAGQRFRARLSGFFVAPETNNYTFWIQADSPASLYFSQSEDPGTKVKVAFIQAGIADWFDSWETNGHLETWQQKSLKLKLSGGAKYYLEAEHYGITPSRGMSIGVQIHNTWLNPDVVNTYHREKLQIRANAQRLPEIQMLNVTGTGKFCLSWDGVSSQPVTVNATAAQIQAAIEELLTVKCKLEPLSAQILLHFGFEQGLQDSGPDGDLSSGTEPFCGRFSIRQPQYLVRTSEAMQMRYQLGQYTHLCFAYKGHMNDTMTISISFTSTFHKTVKKKIVCGWNPEQLRTESWKFVCHDLWESCVRHSEGLHRHLANSPVLVHQIDVFPQVHEKSQFYIDEIIVADRNLAVSQINARTARPGGKLIESLSVTGVPPTYNITLWLAGCGSELPLIQPCYLPREEADEDLRGVNVTIQRLQRISPPLGGYFQIQLPKTVIPGIPVHISAHDLRELLQGSNDAFAAQFFNVSDFKVQKDLNTCYERVWTLTWMSQTGDLPNTISVSAENLTGVYPAVSTRVVYDGGVFLGPIFGDMLVTPNTYPQVTVRVSDIPAHCLGACSFQYHQESTPLVQAVWYSYDDDTDLLVCIKGSGFPGDSKALKIEVNQQVCEIMFSNQTYVTCRMNFLPIGEYQVVMLVRHFGFALNVSGGEGIYFNIKPKLEVVEPSVAPEIGGFWATIQGTSLEEVSLVLFGSQPCPINISSRNMERIQCKVPPWIGFQGNDSGRLVNVTIITRNLSLAYPEAFEYTPSLNPVIVSLSRNRSNTAGDQRLFIGTTSLVNYTDLDVKVRIQDTLTQILKQGPQGLEVALPPLPTGWHSISVTMNGVNIRSEGVDLQIQYITKVFQIEPCCGSLLGGTTLTISGIGFSKDPSLVSVSLGNQTCSIVNSTEETIWCETSSAPYLPDTEPQAVMVPIEVSIGNIHAPHDPSFDLGKKDFTFTYHTALTPFVTAMQGQIRGDILELQVEGDNISKSIILLGDMKCNLELQSFSFNRTQYFCSLPLANVEAGMYPIQVFQKDMGFANMSAVPHSFTVSPQVTNIFPTHGSVCGGTLLTIVGLVFKSRMSVVQVDLSGPHTCAIWNWNDRMILCQVSLVGHLPKASRGLNVTITVNGIISKCQGNCTFYLQEEATPIMDTLTTSVSGTLTTILIGGQKLATDTDELVVLVDDHLSCDITFYNATHVECQLSGLDPGLHHFSLLNKRKGFACQHTIPPYFTVTPQVLGYHPQNFSVNGGGLLTIEGTTLRGKHTTSVLVGHQPCLTVNISSLFIQCIIPPGNGTLVLEIEVDGNLYDVGMIGYSDAFTPALLFILQTDGLIITFLVDRTTGAKNMQIFIGTSPCVGILGNHTVLQCSVSQLPAGQYQVKGHDRLRGWASSTLVFTSKVTITSIYSNFGCLGGRVLHVHGSGFSPGNISAAVCGVPCQILDNATMTTFSCLVLPLDASLAFLCNLRPLEENCEATNATYIQCELTVTMGTSSLLRSWSYIYMCEESPWCTLTLDHQVDSPLELFSGLFMSPKVERDEVLIYNSSCNITMETEAEMECEAPNQPFTAKITEIQKNWGQNTQDSFPLQVCRRWSRAYSWIPEGRPQDGDNVTVESGQTLLLDITTSVLRMLHIKGGKLMFTGPGPIELHAHCILVSHGGELRIGSQDKPYHGKALIHLHGSSPSTIFFPYGAKFLAVRNGTLSLHGLMPEVSFTYLRTAAQANDTMLALEDPVDWHPGEEVVISGVTLEGSQGQEEVAIIDSVFGAELYLKSPLRYSHGFLEHNIAGHHLALRATVALLSRNIVIQGNLTSERMAHLDLCTEAKFPEDVFQHCLYLRSKKNLGSVDLGAVVTVQSFPGEPSQVQLQGVQFQYMGQTFRKHLCALNVIGSMKDSFIRSCSVRDSFSRGLSLSRTSNIIVENNVFYNILGHGLLVGTYMEMRHLPWKAVPRRKTDFSGQGNIVRNNVVIGVFGTEGLSSIEVLSPAGIYIQDPTNVVERNMVCAAGYGYFFHLATSETSKATLLSFSQNVAHSCTRYGLLVYPRFEPPRANDTGPTLFQNFTVWGSQGGVQIFRSSNLQLKNFQIYPCKDFGIDILESDANSSITDSLLLGHYASKQGSSCMSVGVKTPKRQELLVSKTTFANFDRNNCIAMRTCSSCYQGQGGFTVKTKQLKFLNSPNRVAFPFPHAAIMEDQDGSVSGNKGSYLLASAENLASSCQVNQTFGQTVRGSVCGPDVILHRMSIGLAEAPEVAYDLTVTDSRNQTTTVNFVYDTLSNPYGWMALLLDQDTYLLRFEAPWININLQRHDFQMTENQDVLSVTSMTCFPQYSATFDNFTSGNYLLMVHKDVQPHADILVMCGTRVGQSLPSPPSATCDKACDWFFNSQLGELTYLVSGEGQVQLTLLVKEGAIPTTSVPLAVPEPILRWSHPTTWQDVEEGWGGYNHTTPAPGDDVMILPNRTILVDTDLPFLKGLYILGTLEFPVNRSNILNATCIIVAGGELKVGNFSEPLQKGQTLLIQLQASAGVYCDRLDGINIAPGTIGVYGKLQLHSAYPRKAWTHLGADIASGNERILVEDAVDWRPQDKIVLSSSSYEPHEAEILTVKEVMGQNVRIHECLSHRHLGSSHSMEDGRHISLAAEVGLLTRNIKIQPDVPCGGRMVVGSFQKPNGEEFSGTLQISNVEIQNFGSLLYPSIEFNNVSLGSWIISSTVHQSCGGGIRVYSSKSIFLYDNILFDTIGHGIDLEGQNHSLIKNLIVLTRQPQRAVDWVTGIKLNQVNDVNLTGNAVAGSERIGFHIRGHSCSVAENPWVGNVVHSSLHGLHLHKGDGLYNCTGISGFLSYKNFDYGAMFHAESNLEIDNVTLVDNVVGLLPLIYTSSAEHCSLKKKQIVLRNSIIVATSSSFDCIEDRIKPLSADFTSRDRAPNNPRGGRVGILWPGFTVEPNQWPQDAWHKVRNYPSVSGIMKLDGVTFSDFVKSCYSNDLDVCILPNLDSAGIMPLITAERTKMLKVKDQNKFYFSSPRLRKETGEMVCPGLDCESPIKYLFKDLDGSALDLPPPISVFPKSKSEWVASCFNTGIFKEDQKCTYRPSLQSYVCKQADYALLILEIIAPGRKNPSPVLSVTSGFVGTFSRIAAHPSCSASSFLPAFYSVLPINSLTKICFVNCVPQAMRFYLIGSERSSKLLAVFYFELQSPRVFFRGHFIPPTPVPSDAWQESGAIGTNYFSFMDNLLYILLQGDEPVEVHSAVSIHVAFTVTLSITLEGWETAIQQRLARFLQIGQDCIRIVHVMPGGEWTLKAIADGAAKRQHHCPTGTFCTSCPRMDQHRRLMKKMETWVPPPTYSENNSKVVVIEIGDLSAIGSAKVAPSLSTDALQRLAHQIINAQQTGELQEALDMPTEALLISLSAGVDTSGNSSSLDTGGVVYKRPYTLSIQVQPSNGEVGIELPVQPLLVFLDKQGWVVESLGPPSEPWIVAVSLEGASETVLKGHTQSEARHGRVSFSNLAVSRSGSKWYFLFTVTSPPGAKFRVRSEPFAVFPVNMGEKSTILMALILCSAASWVALCFLVFCWFKKRKIKKTKTEETCETQEEDKKKNPQVIPQHHIHHTRLQGRLEETEKEATMIQEHRGQKAMPGKLNQLPHRQSLNGLSRRTVRTVRREAVQGEDIAPVDGIAHLPSHDHILTIGAPAQQVAIRKVNNWKDSQAQLLGYQLAEQDQLLVLYPSFDQEGQRLQEQRHASKKNGDLGLYWERKSSQADSEAFHPHSLQQAPLQGQL</sequence>
<dbReference type="InterPro" id="IPR037524">
    <property type="entry name" value="PA14/GLEYA"/>
</dbReference>
<reference evidence="18" key="1">
    <citation type="submission" date="2025-08" db="UniProtKB">
        <authorList>
            <consortium name="RefSeq"/>
        </authorList>
    </citation>
    <scope>IDENTIFICATION</scope>
    <source>
        <tissue evidence="18">Spleen</tissue>
    </source>
</reference>
<evidence type="ECO:0000259" key="15">
    <source>
        <dbReference type="PROSITE" id="PS51484"/>
    </source>
</evidence>
<dbReference type="CTD" id="5314"/>
<evidence type="ECO:0000256" key="8">
    <source>
        <dbReference type="ARBA" id="ARBA00022989"/>
    </source>
</evidence>
<dbReference type="InterPro" id="IPR011050">
    <property type="entry name" value="Pectin_lyase_fold/virulence"/>
</dbReference>
<evidence type="ECO:0000256" key="2">
    <source>
        <dbReference type="ARBA" id="ARBA00004236"/>
    </source>
</evidence>
<dbReference type="SUPFAM" id="SSF81296">
    <property type="entry name" value="E set domains"/>
    <property type="match status" value="6"/>
</dbReference>
<keyword evidence="8 13" id="KW-1133">Transmembrane helix</keyword>
<evidence type="ECO:0000256" key="13">
    <source>
        <dbReference type="SAM" id="Phobius"/>
    </source>
</evidence>
<evidence type="ECO:0000256" key="11">
    <source>
        <dbReference type="ARBA" id="ARBA00023273"/>
    </source>
</evidence>
<dbReference type="InterPro" id="IPR014756">
    <property type="entry name" value="Ig_E-set"/>
</dbReference>
<keyword evidence="7" id="KW-0677">Repeat</keyword>
<dbReference type="Proteomes" id="UP000515140">
    <property type="component" value="Unplaced"/>
</dbReference>
<dbReference type="InterPro" id="IPR006626">
    <property type="entry name" value="PbH1"/>
</dbReference>
<evidence type="ECO:0000256" key="10">
    <source>
        <dbReference type="ARBA" id="ARBA00023180"/>
    </source>
</evidence>
<keyword evidence="11" id="KW-0966">Cell projection</keyword>
<dbReference type="FunFam" id="2.160.20.10:FF:000034">
    <property type="entry name" value="PKHD1, fibrocystin/polyductin"/>
    <property type="match status" value="1"/>
</dbReference>
<evidence type="ECO:0000256" key="1">
    <source>
        <dbReference type="ARBA" id="ARBA00004167"/>
    </source>
</evidence>
<dbReference type="Pfam" id="PF01833">
    <property type="entry name" value="TIG"/>
    <property type="match status" value="8"/>
</dbReference>
<keyword evidence="9 13" id="KW-0472">Membrane</keyword>
<dbReference type="PANTHER" id="PTHR46769:SF1">
    <property type="entry name" value="FIBROCYSTIN"/>
    <property type="match status" value="1"/>
</dbReference>
<feature type="domain" description="G8" evidence="15">
    <location>
        <begin position="2775"/>
        <end position="2901"/>
    </location>
</feature>
<dbReference type="Gene3D" id="2.160.20.10">
    <property type="entry name" value="Single-stranded right-handed beta-helix, Pectin lyase-like"/>
    <property type="match status" value="2"/>
</dbReference>
<dbReference type="PANTHER" id="PTHR46769">
    <property type="entry name" value="POLYCYSTIC KIDNEY AND HEPATIC DISEASE 1 (AUTOSOMAL RECESSIVE)-LIKE 1"/>
    <property type="match status" value="1"/>
</dbReference>
<dbReference type="Gene3D" id="2.60.40.10">
    <property type="entry name" value="Immunoglobulins"/>
    <property type="match status" value="5"/>
</dbReference>
<evidence type="ECO:0000256" key="4">
    <source>
        <dbReference type="ARBA" id="ARBA00022475"/>
    </source>
</evidence>
<keyword evidence="6 14" id="KW-0732">Signal</keyword>
<dbReference type="RefSeq" id="XP_020849566.1">
    <property type="nucleotide sequence ID" value="XM_020993907.1"/>
</dbReference>
<evidence type="ECO:0000256" key="7">
    <source>
        <dbReference type="ARBA" id="ARBA00022737"/>
    </source>
</evidence>
<gene>
    <name evidence="18" type="primary">PKHD1</name>
</gene>
<feature type="signal peptide" evidence="14">
    <location>
        <begin position="1"/>
        <end position="17"/>
    </location>
</feature>
<proteinExistence type="predicted"/>
<dbReference type="FunFam" id="2.60.40.10:FF:001444">
    <property type="entry name" value="PKHD1, fibrocystin/polyductin"/>
    <property type="match status" value="1"/>
</dbReference>
<dbReference type="CDD" id="cd00603">
    <property type="entry name" value="IPT_PCSR"/>
    <property type="match status" value="6"/>
</dbReference>
<dbReference type="InterPro" id="IPR012334">
    <property type="entry name" value="Pectin_lyas_fold"/>
</dbReference>
<name>A0A6P5L1T5_PHACI</name>
<comment type="subcellular location">
    <subcellularLocation>
        <location evidence="2">Cell membrane</location>
    </subcellularLocation>
    <subcellularLocation>
        <location evidence="3">Cell projection</location>
    </subcellularLocation>
    <subcellularLocation>
        <location evidence="1">Membrane</location>
        <topology evidence="1">Single-pass membrane protein</topology>
    </subcellularLocation>
</comment>
<dbReference type="FunCoup" id="A0A6P5L1T5">
    <property type="interactions" value="8"/>
</dbReference>
<evidence type="ECO:0000256" key="5">
    <source>
        <dbReference type="ARBA" id="ARBA00022692"/>
    </source>
</evidence>
<keyword evidence="5 13" id="KW-0812">Transmembrane</keyword>
<evidence type="ECO:0000256" key="12">
    <source>
        <dbReference type="SAM" id="MobiDB-lite"/>
    </source>
</evidence>
<protein>
    <submittedName>
        <fullName evidence="18">Fibrocystin isoform X1</fullName>
    </submittedName>
</protein>
<dbReference type="SMART" id="SM00429">
    <property type="entry name" value="IPT"/>
    <property type="match status" value="5"/>
</dbReference>
<dbReference type="InParanoid" id="A0A6P5L1T5"/>
<dbReference type="KEGG" id="pcw:110213527"/>
<dbReference type="FunFam" id="2.60.40.10:FF:000889">
    <property type="entry name" value="fibrocystin isoform X1"/>
    <property type="match status" value="1"/>
</dbReference>
<dbReference type="FunFam" id="2.160.20.10:FF:000133">
    <property type="entry name" value="PKHD1, fibrocystin/polyductin"/>
    <property type="match status" value="1"/>
</dbReference>
<dbReference type="GeneID" id="110213527"/>
<dbReference type="Pfam" id="PF24606">
    <property type="entry name" value="CEMIP_beta-hel"/>
    <property type="match status" value="1"/>
</dbReference>
<dbReference type="GO" id="GO:0005886">
    <property type="term" value="C:plasma membrane"/>
    <property type="evidence" value="ECO:0007669"/>
    <property type="project" value="UniProtKB-SubCell"/>
</dbReference>
<dbReference type="PROSITE" id="PS51820">
    <property type="entry name" value="PA14"/>
    <property type="match status" value="1"/>
</dbReference>
<evidence type="ECO:0000256" key="6">
    <source>
        <dbReference type="ARBA" id="ARBA00022729"/>
    </source>
</evidence>
<dbReference type="SUPFAM" id="SSF56988">
    <property type="entry name" value="Anthrax protective antigen"/>
    <property type="match status" value="1"/>
</dbReference>
<dbReference type="SMART" id="SM01225">
    <property type="entry name" value="G8"/>
    <property type="match status" value="2"/>
</dbReference>
<evidence type="ECO:0000256" key="9">
    <source>
        <dbReference type="ARBA" id="ARBA00023136"/>
    </source>
</evidence>
<feature type="chain" id="PRO_5028206480" evidence="14">
    <location>
        <begin position="18"/>
        <end position="4109"/>
    </location>
</feature>
<evidence type="ECO:0000256" key="3">
    <source>
        <dbReference type="ARBA" id="ARBA00004316"/>
    </source>
</evidence>
<dbReference type="InterPro" id="IPR013783">
    <property type="entry name" value="Ig-like_fold"/>
</dbReference>
<feature type="domain" description="G8" evidence="15">
    <location>
        <begin position="1937"/>
        <end position="2058"/>
    </location>
</feature>
<evidence type="ECO:0000256" key="14">
    <source>
        <dbReference type="SAM" id="SignalP"/>
    </source>
</evidence>
<dbReference type="InterPro" id="IPR002909">
    <property type="entry name" value="IPT_dom"/>
</dbReference>
<dbReference type="SMART" id="SM00710">
    <property type="entry name" value="PbH1"/>
    <property type="match status" value="7"/>
</dbReference>
<evidence type="ECO:0000313" key="18">
    <source>
        <dbReference type="RefSeq" id="XP_020849566.1"/>
    </source>
</evidence>
<organism evidence="17 18">
    <name type="scientific">Phascolarctos cinereus</name>
    <name type="common">Koala</name>
    <dbReference type="NCBI Taxonomy" id="38626"/>
    <lineage>
        <taxon>Eukaryota</taxon>
        <taxon>Metazoa</taxon>
        <taxon>Chordata</taxon>
        <taxon>Craniata</taxon>
        <taxon>Vertebrata</taxon>
        <taxon>Euteleostomi</taxon>
        <taxon>Mammalia</taxon>
        <taxon>Metatheria</taxon>
        <taxon>Diprotodontia</taxon>
        <taxon>Phascolarctidae</taxon>
        <taxon>Phascolarctos</taxon>
    </lineage>
</organism>
<dbReference type="Pfam" id="PF10162">
    <property type="entry name" value="G8"/>
    <property type="match status" value="2"/>
</dbReference>
<keyword evidence="4" id="KW-1003">Cell membrane</keyword>
<feature type="transmembrane region" description="Helical" evidence="13">
    <location>
        <begin position="3883"/>
        <end position="3906"/>
    </location>
</feature>
<evidence type="ECO:0000259" key="16">
    <source>
        <dbReference type="PROSITE" id="PS51820"/>
    </source>
</evidence>
<dbReference type="GO" id="GO:0042995">
    <property type="term" value="C:cell projection"/>
    <property type="evidence" value="ECO:0007669"/>
    <property type="project" value="UniProtKB-SubCell"/>
</dbReference>
<dbReference type="InterPro" id="IPR055401">
    <property type="entry name" value="CEMIP_beta-hel_dom"/>
</dbReference>
<dbReference type="SUPFAM" id="SSF51126">
    <property type="entry name" value="Pectin lyase-like"/>
    <property type="match status" value="2"/>
</dbReference>
<accession>A0A6P5L1T5</accession>
<keyword evidence="17" id="KW-1185">Reference proteome</keyword>
<feature type="region of interest" description="Disordered" evidence="12">
    <location>
        <begin position="3918"/>
        <end position="3948"/>
    </location>
</feature>
<evidence type="ECO:0000313" key="17">
    <source>
        <dbReference type="Proteomes" id="UP000515140"/>
    </source>
</evidence>
<dbReference type="InterPro" id="IPR052387">
    <property type="entry name" value="Fibrocystin"/>
</dbReference>
<feature type="domain" description="PA14" evidence="16">
    <location>
        <begin position="320"/>
        <end position="483"/>
    </location>
</feature>
<keyword evidence="10" id="KW-0325">Glycoprotein</keyword>
<dbReference type="InterPro" id="IPR019316">
    <property type="entry name" value="G8_domain"/>
</dbReference>
<dbReference type="PROSITE" id="PS51484">
    <property type="entry name" value="G8"/>
    <property type="match status" value="2"/>
</dbReference>